<dbReference type="EMBL" id="GGEC01066852">
    <property type="protein sequence ID" value="MBX47336.1"/>
    <property type="molecule type" value="Transcribed_RNA"/>
</dbReference>
<evidence type="ECO:0000313" key="1">
    <source>
        <dbReference type="EMBL" id="MBX47336.1"/>
    </source>
</evidence>
<protein>
    <submittedName>
        <fullName evidence="1">Uncharacterized protein</fullName>
    </submittedName>
</protein>
<reference evidence="1" key="1">
    <citation type="submission" date="2018-02" db="EMBL/GenBank/DDBJ databases">
        <title>Rhizophora mucronata_Transcriptome.</title>
        <authorList>
            <person name="Meera S.P."/>
            <person name="Sreeshan A."/>
            <person name="Augustine A."/>
        </authorList>
    </citation>
    <scope>NUCLEOTIDE SEQUENCE</scope>
    <source>
        <tissue evidence="1">Leaf</tissue>
    </source>
</reference>
<sequence length="48" mass="5277">MKCIPEQILVPICAWSLRWKACNLTVVPSHAATPNICYCEAVGCRTAD</sequence>
<accession>A0A2P2NXU0</accession>
<dbReference type="AlphaFoldDB" id="A0A2P2NXU0"/>
<proteinExistence type="predicted"/>
<name>A0A2P2NXU0_RHIMU</name>
<organism evidence="1">
    <name type="scientific">Rhizophora mucronata</name>
    <name type="common">Asiatic mangrove</name>
    <dbReference type="NCBI Taxonomy" id="61149"/>
    <lineage>
        <taxon>Eukaryota</taxon>
        <taxon>Viridiplantae</taxon>
        <taxon>Streptophyta</taxon>
        <taxon>Embryophyta</taxon>
        <taxon>Tracheophyta</taxon>
        <taxon>Spermatophyta</taxon>
        <taxon>Magnoliopsida</taxon>
        <taxon>eudicotyledons</taxon>
        <taxon>Gunneridae</taxon>
        <taxon>Pentapetalae</taxon>
        <taxon>rosids</taxon>
        <taxon>fabids</taxon>
        <taxon>Malpighiales</taxon>
        <taxon>Rhizophoraceae</taxon>
        <taxon>Rhizophora</taxon>
    </lineage>
</organism>